<dbReference type="PROSITE" id="PS50977">
    <property type="entry name" value="HTH_TETR_2"/>
    <property type="match status" value="1"/>
</dbReference>
<evidence type="ECO:0000313" key="6">
    <source>
        <dbReference type="EMBL" id="MFB9233264.1"/>
    </source>
</evidence>
<evidence type="ECO:0000256" key="1">
    <source>
        <dbReference type="ARBA" id="ARBA00023015"/>
    </source>
</evidence>
<organism evidence="6 7">
    <name type="scientific">Pseudohalocynthiibacter aestuariivivens</name>
    <dbReference type="NCBI Taxonomy" id="1591409"/>
    <lineage>
        <taxon>Bacteria</taxon>
        <taxon>Pseudomonadati</taxon>
        <taxon>Pseudomonadota</taxon>
        <taxon>Alphaproteobacteria</taxon>
        <taxon>Rhodobacterales</taxon>
        <taxon>Paracoccaceae</taxon>
        <taxon>Pseudohalocynthiibacter</taxon>
    </lineage>
</organism>
<comment type="caution">
    <text evidence="6">The sequence shown here is derived from an EMBL/GenBank/DDBJ whole genome shotgun (WGS) entry which is preliminary data.</text>
</comment>
<dbReference type="EMBL" id="JBHMEA010000049">
    <property type="protein sequence ID" value="MFB9233264.1"/>
    <property type="molecule type" value="Genomic_DNA"/>
</dbReference>
<evidence type="ECO:0000259" key="5">
    <source>
        <dbReference type="PROSITE" id="PS50977"/>
    </source>
</evidence>
<sequence>MTERVDAILDAAENRIRRAGYNGFSFREIATDVGIKSASVHYHFPTKADLAAAVAKRYRERFEEAVAKNEAAGAGRVETWKTLFRDSLAEDNRMCLCGILAAEKEGVPEVVADEARQFFEMGVSSIAEVSKDNAENSLAYGLNILATLEGAMLLAQSMGDNTLFDLATANLK</sequence>
<evidence type="ECO:0000313" key="7">
    <source>
        <dbReference type="Proteomes" id="UP001589683"/>
    </source>
</evidence>
<dbReference type="Pfam" id="PF00440">
    <property type="entry name" value="TetR_N"/>
    <property type="match status" value="1"/>
</dbReference>
<keyword evidence="7" id="KW-1185">Reference proteome</keyword>
<dbReference type="PANTHER" id="PTHR47506:SF7">
    <property type="entry name" value="TRANSCRIPTIONAL REGULATORY PROTEIN"/>
    <property type="match status" value="1"/>
</dbReference>
<dbReference type="Proteomes" id="UP001589683">
    <property type="component" value="Unassembled WGS sequence"/>
</dbReference>
<reference evidence="6 7" key="1">
    <citation type="submission" date="2024-09" db="EMBL/GenBank/DDBJ databases">
        <authorList>
            <person name="Sun Q."/>
            <person name="Mori K."/>
        </authorList>
    </citation>
    <scope>NUCLEOTIDE SEQUENCE [LARGE SCALE GENOMIC DNA]</scope>
    <source>
        <strain evidence="6 7">CECT 8726</strain>
    </source>
</reference>
<dbReference type="Gene3D" id="1.10.357.10">
    <property type="entry name" value="Tetracycline Repressor, domain 2"/>
    <property type="match status" value="1"/>
</dbReference>
<dbReference type="PANTHER" id="PTHR47506">
    <property type="entry name" value="TRANSCRIPTIONAL REGULATORY PROTEIN"/>
    <property type="match status" value="1"/>
</dbReference>
<evidence type="ECO:0000256" key="3">
    <source>
        <dbReference type="ARBA" id="ARBA00023163"/>
    </source>
</evidence>
<protein>
    <submittedName>
        <fullName evidence="6">TetR/AcrR family transcriptional regulator</fullName>
    </submittedName>
</protein>
<feature type="DNA-binding region" description="H-T-H motif" evidence="4">
    <location>
        <begin position="25"/>
        <end position="44"/>
    </location>
</feature>
<name>A0ABV5JIH0_9RHOB</name>
<dbReference type="RefSeq" id="WP_213888192.1">
    <property type="nucleotide sequence ID" value="NZ_JAGFNU010000003.1"/>
</dbReference>
<dbReference type="InterPro" id="IPR036271">
    <property type="entry name" value="Tet_transcr_reg_TetR-rel_C_sf"/>
</dbReference>
<keyword evidence="1" id="KW-0805">Transcription regulation</keyword>
<feature type="domain" description="HTH tetR-type" evidence="5">
    <location>
        <begin position="2"/>
        <end position="62"/>
    </location>
</feature>
<dbReference type="InterPro" id="IPR001647">
    <property type="entry name" value="HTH_TetR"/>
</dbReference>
<dbReference type="SUPFAM" id="SSF48498">
    <property type="entry name" value="Tetracyclin repressor-like, C-terminal domain"/>
    <property type="match status" value="1"/>
</dbReference>
<dbReference type="InterPro" id="IPR009057">
    <property type="entry name" value="Homeodomain-like_sf"/>
</dbReference>
<evidence type="ECO:0000256" key="4">
    <source>
        <dbReference type="PROSITE-ProRule" id="PRU00335"/>
    </source>
</evidence>
<dbReference type="SUPFAM" id="SSF46689">
    <property type="entry name" value="Homeodomain-like"/>
    <property type="match status" value="1"/>
</dbReference>
<dbReference type="PRINTS" id="PR00455">
    <property type="entry name" value="HTHTETR"/>
</dbReference>
<evidence type="ECO:0000256" key="2">
    <source>
        <dbReference type="ARBA" id="ARBA00023125"/>
    </source>
</evidence>
<gene>
    <name evidence="6" type="ORF">ACFFUT_15850</name>
</gene>
<keyword evidence="3" id="KW-0804">Transcription</keyword>
<proteinExistence type="predicted"/>
<keyword evidence="2 4" id="KW-0238">DNA-binding</keyword>
<accession>A0ABV5JIH0</accession>